<dbReference type="Pfam" id="PF00196">
    <property type="entry name" value="GerE"/>
    <property type="match status" value="1"/>
</dbReference>
<dbReference type="InterPro" id="IPR036388">
    <property type="entry name" value="WH-like_DNA-bd_sf"/>
</dbReference>
<dbReference type="Gene3D" id="1.10.10.10">
    <property type="entry name" value="Winged helix-like DNA-binding domain superfamily/Winged helix DNA-binding domain"/>
    <property type="match status" value="1"/>
</dbReference>
<evidence type="ECO:0000313" key="9">
    <source>
        <dbReference type="EMBL" id="MWB78792.1"/>
    </source>
</evidence>
<proteinExistence type="predicted"/>
<dbReference type="InterPro" id="IPR001789">
    <property type="entry name" value="Sig_transdc_resp-reg_receiver"/>
</dbReference>
<evidence type="ECO:0000313" key="10">
    <source>
        <dbReference type="Proteomes" id="UP000443843"/>
    </source>
</evidence>
<dbReference type="Pfam" id="PF00072">
    <property type="entry name" value="Response_reg"/>
    <property type="match status" value="1"/>
</dbReference>
<evidence type="ECO:0000256" key="1">
    <source>
        <dbReference type="ARBA" id="ARBA00022553"/>
    </source>
</evidence>
<dbReference type="PANTHER" id="PTHR44688">
    <property type="entry name" value="DNA-BINDING TRANSCRIPTIONAL ACTIVATOR DEVR_DOSR"/>
    <property type="match status" value="1"/>
</dbReference>
<dbReference type="AlphaFoldDB" id="A0A844WE44"/>
<dbReference type="InterPro" id="IPR000792">
    <property type="entry name" value="Tscrpt_reg_LuxR_C"/>
</dbReference>
<keyword evidence="10" id="KW-1185">Reference proteome</keyword>
<dbReference type="GO" id="GO:0003677">
    <property type="term" value="F:DNA binding"/>
    <property type="evidence" value="ECO:0007669"/>
    <property type="project" value="UniProtKB-KW"/>
</dbReference>
<dbReference type="CDD" id="cd06170">
    <property type="entry name" value="LuxR_C_like"/>
    <property type="match status" value="1"/>
</dbReference>
<dbReference type="GO" id="GO:0000160">
    <property type="term" value="P:phosphorelay signal transduction system"/>
    <property type="evidence" value="ECO:0007669"/>
    <property type="project" value="UniProtKB-KW"/>
</dbReference>
<keyword evidence="2" id="KW-0902">Two-component regulatory system</keyword>
<comment type="caution">
    <text evidence="9">The sequence shown here is derived from an EMBL/GenBank/DDBJ whole genome shotgun (WGS) entry which is preliminary data.</text>
</comment>
<dbReference type="RefSeq" id="WP_160383006.1">
    <property type="nucleotide sequence ID" value="NZ_WNXQ01000006.1"/>
</dbReference>
<evidence type="ECO:0000259" key="8">
    <source>
        <dbReference type="PROSITE" id="PS50110"/>
    </source>
</evidence>
<dbReference type="InterPro" id="IPR016032">
    <property type="entry name" value="Sig_transdc_resp-reg_C-effctor"/>
</dbReference>
<dbReference type="SUPFAM" id="SSF46894">
    <property type="entry name" value="C-terminal effector domain of the bipartite response regulators"/>
    <property type="match status" value="1"/>
</dbReference>
<gene>
    <name evidence="9" type="ORF">GLS40_12195</name>
</gene>
<evidence type="ECO:0000256" key="5">
    <source>
        <dbReference type="ARBA" id="ARBA00023163"/>
    </source>
</evidence>
<dbReference type="CDD" id="cd17537">
    <property type="entry name" value="REC_FixJ"/>
    <property type="match status" value="1"/>
</dbReference>
<dbReference type="SMART" id="SM00421">
    <property type="entry name" value="HTH_LUXR"/>
    <property type="match status" value="1"/>
</dbReference>
<keyword evidence="5" id="KW-0804">Transcription</keyword>
<evidence type="ECO:0000256" key="2">
    <source>
        <dbReference type="ARBA" id="ARBA00023012"/>
    </source>
</evidence>
<evidence type="ECO:0000256" key="3">
    <source>
        <dbReference type="ARBA" id="ARBA00023015"/>
    </source>
</evidence>
<dbReference type="SUPFAM" id="SSF52172">
    <property type="entry name" value="CheY-like"/>
    <property type="match status" value="1"/>
</dbReference>
<feature type="domain" description="HTH luxR-type" evidence="7">
    <location>
        <begin position="137"/>
        <end position="205"/>
    </location>
</feature>
<dbReference type="InterPro" id="IPR011006">
    <property type="entry name" value="CheY-like_superfamily"/>
</dbReference>
<dbReference type="Gene3D" id="3.40.50.2300">
    <property type="match status" value="1"/>
</dbReference>
<dbReference type="Proteomes" id="UP000443843">
    <property type="component" value="Unassembled WGS sequence"/>
</dbReference>
<sequence>MSETERLVFIVDDDQDIRTSLTRALRQRGFAVEAFESARAFLAAFDGSRAACLVLDYGMPEVNGLELQEELNRLQWPLAVVFITGHGGVRESVQAMRGGAIDFLEKPFRQSELVERIESALDIARERHAAQASRQAFRTRFSRLTERETEIVEQVLANPAEASSKEIGLALGISPRTVDHHRARILEKLNVRSLVELVRLATTVGGEGQPE</sequence>
<reference evidence="9 10" key="1">
    <citation type="submission" date="2019-11" db="EMBL/GenBank/DDBJ databases">
        <title>Pseudooceanicola pacifica sp. nov., isolated from deep-sea sediment of the Pacific Ocean.</title>
        <authorList>
            <person name="Lyu L."/>
        </authorList>
    </citation>
    <scope>NUCLEOTIDE SEQUENCE [LARGE SCALE GENOMIC DNA]</scope>
    <source>
        <strain evidence="9 10">216_PA32_1</strain>
    </source>
</reference>
<feature type="domain" description="Response regulatory" evidence="8">
    <location>
        <begin position="7"/>
        <end position="121"/>
    </location>
</feature>
<dbReference type="PANTHER" id="PTHR44688:SF16">
    <property type="entry name" value="DNA-BINDING TRANSCRIPTIONAL ACTIVATOR DEVR_DOSR"/>
    <property type="match status" value="1"/>
</dbReference>
<organism evidence="9 10">
    <name type="scientific">Pseudooceanicola pacificus</name>
    <dbReference type="NCBI Taxonomy" id="2676438"/>
    <lineage>
        <taxon>Bacteria</taxon>
        <taxon>Pseudomonadati</taxon>
        <taxon>Pseudomonadota</taxon>
        <taxon>Alphaproteobacteria</taxon>
        <taxon>Rhodobacterales</taxon>
        <taxon>Paracoccaceae</taxon>
        <taxon>Pseudooceanicola</taxon>
    </lineage>
</organism>
<protein>
    <submittedName>
        <fullName evidence="9">Response regulator</fullName>
    </submittedName>
</protein>
<accession>A0A844WE44</accession>
<dbReference type="EMBL" id="WNXQ01000006">
    <property type="protein sequence ID" value="MWB78792.1"/>
    <property type="molecule type" value="Genomic_DNA"/>
</dbReference>
<dbReference type="SMART" id="SM00448">
    <property type="entry name" value="REC"/>
    <property type="match status" value="1"/>
</dbReference>
<name>A0A844WE44_9RHOB</name>
<keyword evidence="4" id="KW-0238">DNA-binding</keyword>
<dbReference type="PROSITE" id="PS50110">
    <property type="entry name" value="RESPONSE_REGULATORY"/>
    <property type="match status" value="1"/>
</dbReference>
<evidence type="ECO:0000256" key="6">
    <source>
        <dbReference type="PROSITE-ProRule" id="PRU00169"/>
    </source>
</evidence>
<keyword evidence="1 6" id="KW-0597">Phosphoprotein</keyword>
<evidence type="ECO:0000259" key="7">
    <source>
        <dbReference type="PROSITE" id="PS50043"/>
    </source>
</evidence>
<dbReference type="FunFam" id="3.40.50.2300:FF:000018">
    <property type="entry name" value="DNA-binding transcriptional regulator NtrC"/>
    <property type="match status" value="1"/>
</dbReference>
<keyword evidence="3" id="KW-0805">Transcription regulation</keyword>
<dbReference type="PROSITE" id="PS50043">
    <property type="entry name" value="HTH_LUXR_2"/>
    <property type="match status" value="1"/>
</dbReference>
<dbReference type="GO" id="GO:0006355">
    <property type="term" value="P:regulation of DNA-templated transcription"/>
    <property type="evidence" value="ECO:0007669"/>
    <property type="project" value="InterPro"/>
</dbReference>
<evidence type="ECO:0000256" key="4">
    <source>
        <dbReference type="ARBA" id="ARBA00023125"/>
    </source>
</evidence>
<feature type="modified residue" description="4-aspartylphosphate" evidence="6">
    <location>
        <position position="56"/>
    </location>
</feature>